<keyword evidence="2 7" id="KW-0813">Transport</keyword>
<evidence type="ECO:0000259" key="8">
    <source>
        <dbReference type="PROSITE" id="PS50928"/>
    </source>
</evidence>
<evidence type="ECO:0000256" key="1">
    <source>
        <dbReference type="ARBA" id="ARBA00004651"/>
    </source>
</evidence>
<comment type="subcellular location">
    <subcellularLocation>
        <location evidence="1 7">Cell membrane</location>
        <topology evidence="1 7">Multi-pass membrane protein</topology>
    </subcellularLocation>
</comment>
<dbReference type="PANTHER" id="PTHR43744">
    <property type="entry name" value="ABC TRANSPORTER PERMEASE PROTEIN MG189-RELATED-RELATED"/>
    <property type="match status" value="1"/>
</dbReference>
<keyword evidence="4 7" id="KW-0812">Transmembrane</keyword>
<feature type="transmembrane region" description="Helical" evidence="7">
    <location>
        <begin position="144"/>
        <end position="163"/>
    </location>
</feature>
<proteinExistence type="inferred from homology"/>
<dbReference type="Gene3D" id="1.10.3720.10">
    <property type="entry name" value="MetI-like"/>
    <property type="match status" value="1"/>
</dbReference>
<evidence type="ECO:0000256" key="3">
    <source>
        <dbReference type="ARBA" id="ARBA00022475"/>
    </source>
</evidence>
<keyword evidence="5 7" id="KW-1133">Transmembrane helix</keyword>
<feature type="transmembrane region" description="Helical" evidence="7">
    <location>
        <begin position="241"/>
        <end position="265"/>
    </location>
</feature>
<evidence type="ECO:0000256" key="6">
    <source>
        <dbReference type="ARBA" id="ARBA00023136"/>
    </source>
</evidence>
<reference evidence="9 10" key="1">
    <citation type="submission" date="2015-07" db="EMBL/GenBank/DDBJ databases">
        <title>Draft genome sequence of the Amantichitinum ursilacus IGB-41, a new chitin-degrading bacterium.</title>
        <authorList>
            <person name="Kirstahler P."/>
            <person name="Guenther M."/>
            <person name="Grumaz C."/>
            <person name="Rupp S."/>
            <person name="Zibek S."/>
            <person name="Sohn K."/>
        </authorList>
    </citation>
    <scope>NUCLEOTIDE SEQUENCE [LARGE SCALE GENOMIC DNA]</scope>
    <source>
        <strain evidence="9 10">IGB-41</strain>
    </source>
</reference>
<dbReference type="PATRIC" id="fig|857265.3.peg.4029"/>
<keyword evidence="3" id="KW-1003">Cell membrane</keyword>
<comment type="caution">
    <text evidence="9">The sequence shown here is derived from an EMBL/GenBank/DDBJ whole genome shotgun (WGS) entry which is preliminary data.</text>
</comment>
<sequence>MATPLLLQKIRIGRVAIPVLALFWLGVTLLPFVLMVFTSLKSQEDNFASPMWAPPSHLEWGNYLSVLHGSFLLYLRNSVFVIGVALGLTLLFASMAAYALARLRFKGQGSLFGLIVASMIVPLHVTLVPVYLLTRNAGLYDTMFALIGPYVAMSLPVSIFILTEFMRQIPRELEEAARIDGCGPIAVFTRIFLPLSGPGLSTVAIYNGINLWNEFIFAYVLTSSPNHRTLPLAVWDFQSEFAANIPGMMAVVTLTALPLIVAYAFGQEKIVKGMMAGALKG</sequence>
<dbReference type="EMBL" id="LAQT01000036">
    <property type="protein sequence ID" value="KPC49575.1"/>
    <property type="molecule type" value="Genomic_DNA"/>
</dbReference>
<evidence type="ECO:0000256" key="4">
    <source>
        <dbReference type="ARBA" id="ARBA00022692"/>
    </source>
</evidence>
<name>A0A0N0GL71_9NEIS</name>
<comment type="similarity">
    <text evidence="7">Belongs to the binding-protein-dependent transport system permease family.</text>
</comment>
<dbReference type="InterPro" id="IPR000515">
    <property type="entry name" value="MetI-like"/>
</dbReference>
<evidence type="ECO:0000256" key="7">
    <source>
        <dbReference type="RuleBase" id="RU363032"/>
    </source>
</evidence>
<dbReference type="PROSITE" id="PS50928">
    <property type="entry name" value="ABC_TM1"/>
    <property type="match status" value="1"/>
</dbReference>
<evidence type="ECO:0000256" key="2">
    <source>
        <dbReference type="ARBA" id="ARBA00022448"/>
    </source>
</evidence>
<evidence type="ECO:0000313" key="9">
    <source>
        <dbReference type="EMBL" id="KPC49575.1"/>
    </source>
</evidence>
<accession>A0A0N0GL71</accession>
<feature type="transmembrane region" description="Helical" evidence="7">
    <location>
        <begin position="79"/>
        <end position="99"/>
    </location>
</feature>
<protein>
    <submittedName>
        <fullName evidence="9">Inner membrane ABC transporter permease protein YcjP</fullName>
    </submittedName>
</protein>
<dbReference type="GO" id="GO:0055085">
    <property type="term" value="P:transmembrane transport"/>
    <property type="evidence" value="ECO:0007669"/>
    <property type="project" value="InterPro"/>
</dbReference>
<feature type="domain" description="ABC transmembrane type-1" evidence="8">
    <location>
        <begin position="75"/>
        <end position="266"/>
    </location>
</feature>
<dbReference type="CDD" id="cd06261">
    <property type="entry name" value="TM_PBP2"/>
    <property type="match status" value="1"/>
</dbReference>
<keyword evidence="6 7" id="KW-0472">Membrane</keyword>
<evidence type="ECO:0000313" key="10">
    <source>
        <dbReference type="Proteomes" id="UP000037939"/>
    </source>
</evidence>
<dbReference type="STRING" id="857265.WG78_19665"/>
<dbReference type="GO" id="GO:0005886">
    <property type="term" value="C:plasma membrane"/>
    <property type="evidence" value="ECO:0007669"/>
    <property type="project" value="UniProtKB-SubCell"/>
</dbReference>
<dbReference type="InterPro" id="IPR035906">
    <property type="entry name" value="MetI-like_sf"/>
</dbReference>
<dbReference type="Proteomes" id="UP000037939">
    <property type="component" value="Unassembled WGS sequence"/>
</dbReference>
<dbReference type="RefSeq" id="WP_201782496.1">
    <property type="nucleotide sequence ID" value="NZ_LAQT01000036.1"/>
</dbReference>
<keyword evidence="10" id="KW-1185">Reference proteome</keyword>
<dbReference type="Pfam" id="PF00528">
    <property type="entry name" value="BPD_transp_1"/>
    <property type="match status" value="1"/>
</dbReference>
<dbReference type="SUPFAM" id="SSF161098">
    <property type="entry name" value="MetI-like"/>
    <property type="match status" value="1"/>
</dbReference>
<evidence type="ECO:0000256" key="5">
    <source>
        <dbReference type="ARBA" id="ARBA00022989"/>
    </source>
</evidence>
<organism evidence="9 10">
    <name type="scientific">Amantichitinum ursilacus</name>
    <dbReference type="NCBI Taxonomy" id="857265"/>
    <lineage>
        <taxon>Bacteria</taxon>
        <taxon>Pseudomonadati</taxon>
        <taxon>Pseudomonadota</taxon>
        <taxon>Betaproteobacteria</taxon>
        <taxon>Neisseriales</taxon>
        <taxon>Chitinibacteraceae</taxon>
        <taxon>Amantichitinum</taxon>
    </lineage>
</organism>
<feature type="transmembrane region" description="Helical" evidence="7">
    <location>
        <begin position="12"/>
        <end position="37"/>
    </location>
</feature>
<dbReference type="AlphaFoldDB" id="A0A0N0GL71"/>
<dbReference type="PANTHER" id="PTHR43744:SF12">
    <property type="entry name" value="ABC TRANSPORTER PERMEASE PROTEIN MG189-RELATED"/>
    <property type="match status" value="1"/>
</dbReference>
<feature type="transmembrane region" description="Helical" evidence="7">
    <location>
        <begin position="111"/>
        <end position="132"/>
    </location>
</feature>
<gene>
    <name evidence="9" type="primary">ycjP_2</name>
    <name evidence="9" type="ORF">WG78_19665</name>
</gene>